<dbReference type="RefSeq" id="WP_390260169.1">
    <property type="nucleotide sequence ID" value="NZ_JBHUGH010000004.1"/>
</dbReference>
<organism evidence="1 2">
    <name type="scientific">Halodurantibacterium flavum</name>
    <dbReference type="NCBI Taxonomy" id="1382802"/>
    <lineage>
        <taxon>Bacteria</taxon>
        <taxon>Pseudomonadati</taxon>
        <taxon>Pseudomonadota</taxon>
        <taxon>Alphaproteobacteria</taxon>
        <taxon>Rhodobacterales</taxon>
        <taxon>Paracoccaceae</taxon>
        <taxon>Halodurantibacterium</taxon>
    </lineage>
</organism>
<accession>A0ABW4S2P1</accession>
<comment type="caution">
    <text evidence="1">The sequence shown here is derived from an EMBL/GenBank/DDBJ whole genome shotgun (WGS) entry which is preliminary data.</text>
</comment>
<protein>
    <recommendedName>
        <fullName evidence="3">Methyltransferase domain-containing protein</fullName>
    </recommendedName>
</protein>
<dbReference type="CDD" id="cd02440">
    <property type="entry name" value="AdoMet_MTases"/>
    <property type="match status" value="1"/>
</dbReference>
<dbReference type="InterPro" id="IPR029063">
    <property type="entry name" value="SAM-dependent_MTases_sf"/>
</dbReference>
<evidence type="ECO:0008006" key="3">
    <source>
        <dbReference type="Google" id="ProtNLM"/>
    </source>
</evidence>
<dbReference type="SUPFAM" id="SSF53335">
    <property type="entry name" value="S-adenosyl-L-methionine-dependent methyltransferases"/>
    <property type="match status" value="1"/>
</dbReference>
<reference evidence="2" key="1">
    <citation type="journal article" date="2019" name="Int. J. Syst. Evol. Microbiol.">
        <title>The Global Catalogue of Microorganisms (GCM) 10K type strain sequencing project: providing services to taxonomists for standard genome sequencing and annotation.</title>
        <authorList>
            <consortium name="The Broad Institute Genomics Platform"/>
            <consortium name="The Broad Institute Genome Sequencing Center for Infectious Disease"/>
            <person name="Wu L."/>
            <person name="Ma J."/>
        </authorList>
    </citation>
    <scope>NUCLEOTIDE SEQUENCE [LARGE SCALE GENOMIC DNA]</scope>
    <source>
        <strain evidence="2">CGMCC 4.7242</strain>
    </source>
</reference>
<sequence length="304" mass="33304">MKKKISLSPDVPCGCNSGLPYGECHQPIFDAPKEEMLVVSWRIYAESWATNADHYRVQGVYANLAGQIANAGDIRRVLDIGTGRGHGLAALRDVLPPDIRIVGVDENPECLAAAAQLLGIDALPTNIRRAENSVLPNGYLISTYPAGNLIDQGSITLIQSDVIVRDSALERLLNAAGSFDAVCLWFNGVHKARSATEIARHFEVKSDADNRTLVEDRVLSIAAERLRPGGILHLVNRIATIDIEATGRAIAQTYRDWLEDMPFQLEAIGAFRYEEPTGGVLVRSADLGVNEMPNYALSMLFRRR</sequence>
<keyword evidence="2" id="KW-1185">Reference proteome</keyword>
<dbReference type="Proteomes" id="UP001597353">
    <property type="component" value="Unassembled WGS sequence"/>
</dbReference>
<dbReference type="EMBL" id="JBHUGH010000004">
    <property type="protein sequence ID" value="MFD1911850.1"/>
    <property type="molecule type" value="Genomic_DNA"/>
</dbReference>
<gene>
    <name evidence="1" type="ORF">ACFSGJ_06425</name>
</gene>
<dbReference type="Gene3D" id="3.40.50.150">
    <property type="entry name" value="Vaccinia Virus protein VP39"/>
    <property type="match status" value="1"/>
</dbReference>
<evidence type="ECO:0000313" key="2">
    <source>
        <dbReference type="Proteomes" id="UP001597353"/>
    </source>
</evidence>
<proteinExistence type="predicted"/>
<evidence type="ECO:0000313" key="1">
    <source>
        <dbReference type="EMBL" id="MFD1911850.1"/>
    </source>
</evidence>
<name>A0ABW4S2P1_9RHOB</name>